<reference evidence="3" key="2">
    <citation type="submission" date="2002-01" db="EMBL/GenBank/DDBJ databases">
        <title>Oryza sativa nipponbare(GA3) genomic DNA, chromosome 8, PAC clone:P0429B05.</title>
        <authorList>
            <person name="Sasaki T."/>
            <person name="Matsumoto T."/>
            <person name="Yamamoto K."/>
        </authorList>
    </citation>
    <scope>NUCLEOTIDE SEQUENCE</scope>
</reference>
<evidence type="ECO:0000313" key="2">
    <source>
        <dbReference type="EMBL" id="BAD09489.1"/>
    </source>
</evidence>
<evidence type="ECO:0000313" key="4">
    <source>
        <dbReference type="Proteomes" id="UP000000763"/>
    </source>
</evidence>
<dbReference type="EMBL" id="AP004564">
    <property type="protein sequence ID" value="BAD09489.1"/>
    <property type="molecule type" value="Genomic_DNA"/>
</dbReference>
<evidence type="ECO:0000313" key="3">
    <source>
        <dbReference type="EMBL" id="BAD09802.1"/>
    </source>
</evidence>
<dbReference type="EMBL" id="AP004665">
    <property type="protein sequence ID" value="BAD09802.1"/>
    <property type="molecule type" value="Genomic_DNA"/>
</dbReference>
<gene>
    <name evidence="3" type="ORF">P0429B05.3</name>
    <name evidence="2" type="ORF">P0479C12.29</name>
</gene>
<reference evidence="4" key="3">
    <citation type="journal article" date="2005" name="Nature">
        <title>The map-based sequence of the rice genome.</title>
        <authorList>
            <consortium name="International rice genome sequencing project (IRGSP)"/>
            <person name="Matsumoto T."/>
            <person name="Wu J."/>
            <person name="Kanamori H."/>
            <person name="Katayose Y."/>
            <person name="Fujisawa M."/>
            <person name="Namiki N."/>
            <person name="Mizuno H."/>
            <person name="Yamamoto K."/>
            <person name="Antonio B.A."/>
            <person name="Baba T."/>
            <person name="Sakata K."/>
            <person name="Nagamura Y."/>
            <person name="Aoki H."/>
            <person name="Arikawa K."/>
            <person name="Arita K."/>
            <person name="Bito T."/>
            <person name="Chiden Y."/>
            <person name="Fujitsuka N."/>
            <person name="Fukunaka R."/>
            <person name="Hamada M."/>
            <person name="Harada C."/>
            <person name="Hayashi A."/>
            <person name="Hijishita S."/>
            <person name="Honda M."/>
            <person name="Hosokawa S."/>
            <person name="Ichikawa Y."/>
            <person name="Idonuma A."/>
            <person name="Iijima M."/>
            <person name="Ikeda M."/>
            <person name="Ikeno M."/>
            <person name="Ito K."/>
            <person name="Ito S."/>
            <person name="Ito T."/>
            <person name="Ito Y."/>
            <person name="Ito Y."/>
            <person name="Iwabuchi A."/>
            <person name="Kamiya K."/>
            <person name="Karasawa W."/>
            <person name="Kurita K."/>
            <person name="Katagiri S."/>
            <person name="Kikuta A."/>
            <person name="Kobayashi H."/>
            <person name="Kobayashi N."/>
            <person name="Machita K."/>
            <person name="Maehara T."/>
            <person name="Masukawa M."/>
            <person name="Mizubayashi T."/>
            <person name="Mukai Y."/>
            <person name="Nagasaki H."/>
            <person name="Nagata Y."/>
            <person name="Naito S."/>
            <person name="Nakashima M."/>
            <person name="Nakama Y."/>
            <person name="Nakamichi Y."/>
            <person name="Nakamura M."/>
            <person name="Meguro A."/>
            <person name="Negishi M."/>
            <person name="Ohta I."/>
            <person name="Ohta T."/>
            <person name="Okamoto M."/>
            <person name="Ono N."/>
            <person name="Saji S."/>
            <person name="Sakaguchi M."/>
            <person name="Sakai K."/>
            <person name="Shibata M."/>
            <person name="Shimokawa T."/>
            <person name="Song J."/>
            <person name="Takazaki Y."/>
            <person name="Terasawa K."/>
            <person name="Tsugane M."/>
            <person name="Tsuji K."/>
            <person name="Ueda S."/>
            <person name="Waki K."/>
            <person name="Yamagata H."/>
            <person name="Yamamoto M."/>
            <person name="Yamamoto S."/>
            <person name="Yamane H."/>
            <person name="Yoshiki S."/>
            <person name="Yoshihara R."/>
            <person name="Yukawa K."/>
            <person name="Zhong H."/>
            <person name="Yano M."/>
            <person name="Yuan Q."/>
            <person name="Ouyang S."/>
            <person name="Liu J."/>
            <person name="Jones K.M."/>
            <person name="Gansberger K."/>
            <person name="Moffat K."/>
            <person name="Hill J."/>
            <person name="Bera J."/>
            <person name="Fadrosh D."/>
            <person name="Jin S."/>
            <person name="Johri S."/>
            <person name="Kim M."/>
            <person name="Overton L."/>
            <person name="Reardon M."/>
            <person name="Tsitrin T."/>
            <person name="Vuong H."/>
            <person name="Weaver B."/>
            <person name="Ciecko A."/>
            <person name="Tallon L."/>
            <person name="Jackson J."/>
            <person name="Pai G."/>
            <person name="Aken S.V."/>
            <person name="Utterback T."/>
            <person name="Reidmuller S."/>
            <person name="Feldblyum T."/>
            <person name="Hsiao J."/>
            <person name="Zismann V."/>
            <person name="Iobst S."/>
            <person name="de Vazeille A.R."/>
            <person name="Buell C.R."/>
            <person name="Ying K."/>
            <person name="Li Y."/>
            <person name="Lu T."/>
            <person name="Huang Y."/>
            <person name="Zhao Q."/>
            <person name="Feng Q."/>
            <person name="Zhang L."/>
            <person name="Zhu J."/>
            <person name="Weng Q."/>
            <person name="Mu J."/>
            <person name="Lu Y."/>
            <person name="Fan D."/>
            <person name="Liu Y."/>
            <person name="Guan J."/>
            <person name="Zhang Y."/>
            <person name="Yu S."/>
            <person name="Liu X."/>
            <person name="Zhang Y."/>
            <person name="Hong G."/>
            <person name="Han B."/>
            <person name="Choisne N."/>
            <person name="Demange N."/>
            <person name="Orjeda G."/>
            <person name="Samain S."/>
            <person name="Cattolico L."/>
            <person name="Pelletier E."/>
            <person name="Couloux A."/>
            <person name="Segurens B."/>
            <person name="Wincker P."/>
            <person name="D'Hont A."/>
            <person name="Scarpelli C."/>
            <person name="Weissenbach J."/>
            <person name="Salanoubat M."/>
            <person name="Quetier F."/>
            <person name="Yu Y."/>
            <person name="Kim H.R."/>
            <person name="Rambo T."/>
            <person name="Currie J."/>
            <person name="Collura K."/>
            <person name="Luo M."/>
            <person name="Yang T."/>
            <person name="Ammiraju J.S.S."/>
            <person name="Engler F."/>
            <person name="Soderlund C."/>
            <person name="Wing R.A."/>
            <person name="Palmer L.E."/>
            <person name="de la Bastide M."/>
            <person name="Spiegel L."/>
            <person name="Nascimento L."/>
            <person name="Zutavern T."/>
            <person name="O'Shaughnessy A."/>
            <person name="Dike S."/>
            <person name="Dedhia N."/>
            <person name="Preston R."/>
            <person name="Balija V."/>
            <person name="McCombie W.R."/>
            <person name="Chow T."/>
            <person name="Chen H."/>
            <person name="Chung M."/>
            <person name="Chen C."/>
            <person name="Shaw J."/>
            <person name="Wu H."/>
            <person name="Hsiao K."/>
            <person name="Chao Y."/>
            <person name="Chu M."/>
            <person name="Cheng C."/>
            <person name="Hour A."/>
            <person name="Lee P."/>
            <person name="Lin S."/>
            <person name="Lin Y."/>
            <person name="Liou J."/>
            <person name="Liu S."/>
            <person name="Hsing Y."/>
            <person name="Raghuvanshi S."/>
            <person name="Mohanty A."/>
            <person name="Bharti A.K."/>
            <person name="Gaur A."/>
            <person name="Gupta V."/>
            <person name="Kumar D."/>
            <person name="Ravi V."/>
            <person name="Vij S."/>
            <person name="Kapur A."/>
            <person name="Khurana P."/>
            <person name="Khurana P."/>
            <person name="Khurana J.P."/>
            <person name="Tyagi A.K."/>
            <person name="Gaikwad K."/>
            <person name="Singh A."/>
            <person name="Dalal V."/>
            <person name="Srivastava S."/>
            <person name="Dixit A."/>
            <person name="Pal A.K."/>
            <person name="Ghazi I.A."/>
            <person name="Yadav M."/>
            <person name="Pandit A."/>
            <person name="Bhargava A."/>
            <person name="Sureshbabu K."/>
            <person name="Batra K."/>
            <person name="Sharma T.R."/>
            <person name="Mohapatra T."/>
            <person name="Singh N.K."/>
            <person name="Messing J."/>
            <person name="Nelson A.B."/>
            <person name="Fuks G."/>
            <person name="Kavchok S."/>
            <person name="Keizer G."/>
            <person name="Linton E."/>
            <person name="Llaca V."/>
            <person name="Song R."/>
            <person name="Tanyolac B."/>
            <person name="Young S."/>
            <person name="Ho-Il K."/>
            <person name="Hahn J.H."/>
            <person name="Sangsakoo G."/>
            <person name="Vanavichit A."/>
            <person name="de Mattos Luiz.A.T."/>
            <person name="Zimmer P.D."/>
            <person name="Malone G."/>
            <person name="Dellagostin O."/>
            <person name="de Oliveira A.C."/>
            <person name="Bevan M."/>
            <person name="Bancroft I."/>
            <person name="Minx P."/>
            <person name="Cordum H."/>
            <person name="Wilson R."/>
            <person name="Cheng Z."/>
            <person name="Jin W."/>
            <person name="Jiang J."/>
            <person name="Leong S.A."/>
            <person name="Iwama H."/>
            <person name="Gojobori T."/>
            <person name="Itoh T."/>
            <person name="Niimura Y."/>
            <person name="Fujii Y."/>
            <person name="Habara T."/>
            <person name="Sakai H."/>
            <person name="Sato Y."/>
            <person name="Wilson G."/>
            <person name="Kumar K."/>
            <person name="McCouch S."/>
            <person name="Juretic N."/>
            <person name="Hoen D."/>
            <person name="Wright S."/>
            <person name="Bruskiewich R."/>
            <person name="Bureau T."/>
            <person name="Miyao A."/>
            <person name="Hirochika H."/>
            <person name="Nishikawa T."/>
            <person name="Kadowaki K."/>
            <person name="Sugiura M."/>
            <person name="Burr B."/>
            <person name="Sasaki T."/>
        </authorList>
    </citation>
    <scope>NUCLEOTIDE SEQUENCE [LARGE SCALE GENOMIC DNA]</scope>
    <source>
        <strain evidence="4">cv. Nipponbare</strain>
    </source>
</reference>
<protein>
    <submittedName>
        <fullName evidence="3">Uncharacterized protein</fullName>
    </submittedName>
</protein>
<organism evidence="3 4">
    <name type="scientific">Oryza sativa subsp. japonica</name>
    <name type="common">Rice</name>
    <dbReference type="NCBI Taxonomy" id="39947"/>
    <lineage>
        <taxon>Eukaryota</taxon>
        <taxon>Viridiplantae</taxon>
        <taxon>Streptophyta</taxon>
        <taxon>Embryophyta</taxon>
        <taxon>Tracheophyta</taxon>
        <taxon>Spermatophyta</taxon>
        <taxon>Magnoliopsida</taxon>
        <taxon>Liliopsida</taxon>
        <taxon>Poales</taxon>
        <taxon>Poaceae</taxon>
        <taxon>BOP clade</taxon>
        <taxon>Oryzoideae</taxon>
        <taxon>Oryzeae</taxon>
        <taxon>Oryzinae</taxon>
        <taxon>Oryza</taxon>
        <taxon>Oryza sativa</taxon>
    </lineage>
</organism>
<sequence length="179" mass="18332">MASYHFGLRDDDDVFSATLPGKSFVQRSSTYRSRSFAFGHVSITFVHVRQCWARAAVAWRHSGGVGAPWAGPAAWGRGGVVPRQRRGVAAAAWGPSGVASSRRWRRSGGGDGVASRRRGVAVRRRGTAAWRARGRGGGVAVAKASSAAAAASNGDVCGGGGEDGQATARDDGGVGAGLP</sequence>
<dbReference type="AlphaFoldDB" id="Q6ZAC0"/>
<accession>Q6ZAC0</accession>
<name>Q6ZAC0_ORYSJ</name>
<proteinExistence type="predicted"/>
<reference evidence="4" key="4">
    <citation type="journal article" date="2008" name="Nucleic Acids Res.">
        <title>The rice annotation project database (RAP-DB): 2008 update.</title>
        <authorList>
            <consortium name="The rice annotation project (RAP)"/>
        </authorList>
    </citation>
    <scope>GENOME REANNOTATION</scope>
    <source>
        <strain evidence="4">cv. Nipponbare</strain>
    </source>
</reference>
<evidence type="ECO:0000256" key="1">
    <source>
        <dbReference type="SAM" id="MobiDB-lite"/>
    </source>
</evidence>
<dbReference type="Proteomes" id="UP000000763">
    <property type="component" value="Chromosome 8"/>
</dbReference>
<reference evidence="2" key="1">
    <citation type="submission" date="2001-12" db="EMBL/GenBank/DDBJ databases">
        <title>Oryza sativa nipponbare(GA3) genomic DNA, chromosome 8, PAC clone:P0479C12.</title>
        <authorList>
            <person name="Sasaki T."/>
            <person name="Matsumoto T."/>
            <person name="Yamamoto K."/>
        </authorList>
    </citation>
    <scope>NUCLEOTIDE SEQUENCE</scope>
</reference>
<feature type="region of interest" description="Disordered" evidence="1">
    <location>
        <begin position="151"/>
        <end position="179"/>
    </location>
</feature>